<dbReference type="PANTHER" id="PTHR47959">
    <property type="entry name" value="ATP-DEPENDENT RNA HELICASE RHLE-RELATED"/>
    <property type="match status" value="1"/>
</dbReference>
<dbReference type="GO" id="GO:0005829">
    <property type="term" value="C:cytosol"/>
    <property type="evidence" value="ECO:0007669"/>
    <property type="project" value="TreeGrafter"/>
</dbReference>
<dbReference type="GO" id="GO:0003676">
    <property type="term" value="F:nucleic acid binding"/>
    <property type="evidence" value="ECO:0007669"/>
    <property type="project" value="InterPro"/>
</dbReference>
<keyword evidence="4 9" id="KW-0347">Helicase</keyword>
<evidence type="ECO:0000256" key="4">
    <source>
        <dbReference type="ARBA" id="ARBA00022806"/>
    </source>
</evidence>
<dbReference type="InterPro" id="IPR027417">
    <property type="entry name" value="P-loop_NTPase"/>
</dbReference>
<dbReference type="InterPro" id="IPR001650">
    <property type="entry name" value="Helicase_C-like"/>
</dbReference>
<keyword evidence="3 9" id="KW-0378">Hydrolase</keyword>
<dbReference type="GO" id="GO:0003724">
    <property type="term" value="F:RNA helicase activity"/>
    <property type="evidence" value="ECO:0007669"/>
    <property type="project" value="InterPro"/>
</dbReference>
<dbReference type="InterPro" id="IPR050079">
    <property type="entry name" value="DEAD_box_RNA_helicase"/>
</dbReference>
<feature type="region of interest" description="Disordered" evidence="10">
    <location>
        <begin position="530"/>
        <end position="556"/>
    </location>
</feature>
<evidence type="ECO:0000256" key="9">
    <source>
        <dbReference type="RuleBase" id="RU000492"/>
    </source>
</evidence>
<dbReference type="InterPro" id="IPR011545">
    <property type="entry name" value="DEAD/DEAH_box_helicase_dom"/>
</dbReference>
<keyword evidence="15" id="KW-1185">Reference proteome</keyword>
<dbReference type="Pfam" id="PF00271">
    <property type="entry name" value="Helicase_C"/>
    <property type="match status" value="1"/>
</dbReference>
<dbReference type="InterPro" id="IPR012677">
    <property type="entry name" value="Nucleotide-bd_a/b_plait_sf"/>
</dbReference>
<evidence type="ECO:0000259" key="13">
    <source>
        <dbReference type="PROSITE" id="PS51195"/>
    </source>
</evidence>
<evidence type="ECO:0000256" key="5">
    <source>
        <dbReference type="ARBA" id="ARBA00022840"/>
    </source>
</evidence>
<dbReference type="GO" id="GO:0005524">
    <property type="term" value="F:ATP binding"/>
    <property type="evidence" value="ECO:0007669"/>
    <property type="project" value="UniProtKB-KW"/>
</dbReference>
<evidence type="ECO:0000259" key="12">
    <source>
        <dbReference type="PROSITE" id="PS51194"/>
    </source>
</evidence>
<evidence type="ECO:0000259" key="11">
    <source>
        <dbReference type="PROSITE" id="PS51192"/>
    </source>
</evidence>
<feature type="domain" description="Helicase ATP-binding" evidence="11">
    <location>
        <begin position="32"/>
        <end position="203"/>
    </location>
</feature>
<accession>A0A974BMP6</accession>
<dbReference type="EMBL" id="JACBNQ010000037">
    <property type="protein sequence ID" value="NYB76008.1"/>
    <property type="molecule type" value="Genomic_DNA"/>
</dbReference>
<feature type="short sequence motif" description="Q motif" evidence="8">
    <location>
        <begin position="1"/>
        <end position="29"/>
    </location>
</feature>
<protein>
    <submittedName>
        <fullName evidence="14">DEAD/DEAH box helicase</fullName>
    </submittedName>
</protein>
<comment type="caution">
    <text evidence="14">The sequence shown here is derived from an EMBL/GenBank/DDBJ whole genome shotgun (WGS) entry which is preliminary data.</text>
</comment>
<dbReference type="CDD" id="cd12252">
    <property type="entry name" value="RRM_DbpA"/>
    <property type="match status" value="1"/>
</dbReference>
<dbReference type="AlphaFoldDB" id="A0A974BMP6"/>
<dbReference type="SMART" id="SM00490">
    <property type="entry name" value="HELICc"/>
    <property type="match status" value="1"/>
</dbReference>
<dbReference type="InterPro" id="IPR000629">
    <property type="entry name" value="RNA-helicase_DEAD-box_CS"/>
</dbReference>
<feature type="domain" description="DEAD-box RNA helicase Q" evidence="13">
    <location>
        <begin position="1"/>
        <end position="29"/>
    </location>
</feature>
<gene>
    <name evidence="14" type="ORF">HZF24_17820</name>
</gene>
<dbReference type="PROSITE" id="PS51194">
    <property type="entry name" value="HELICASE_CTER"/>
    <property type="match status" value="1"/>
</dbReference>
<reference evidence="14" key="1">
    <citation type="submission" date="2020-07" db="EMBL/GenBank/DDBJ databases">
        <title>Genomic analysis of a strain of Sedimentibacter Hydroxybenzoicus DSM7310.</title>
        <authorList>
            <person name="Ma S."/>
        </authorList>
    </citation>
    <scope>NUCLEOTIDE SEQUENCE</scope>
    <source>
        <strain evidence="14">DSM 7310</strain>
    </source>
</reference>
<evidence type="ECO:0000256" key="8">
    <source>
        <dbReference type="PROSITE-ProRule" id="PRU00552"/>
    </source>
</evidence>
<dbReference type="Gene3D" id="3.30.70.330">
    <property type="match status" value="1"/>
</dbReference>
<evidence type="ECO:0000256" key="1">
    <source>
        <dbReference type="ARBA" id="ARBA00022490"/>
    </source>
</evidence>
<keyword evidence="6" id="KW-0346">Stress response</keyword>
<dbReference type="RefSeq" id="WP_179239727.1">
    <property type="nucleotide sequence ID" value="NZ_JACBNQ010000037.1"/>
</dbReference>
<name>A0A974BMP6_SEDHY</name>
<dbReference type="Pfam" id="PF03880">
    <property type="entry name" value="DbpA"/>
    <property type="match status" value="1"/>
</dbReference>
<sequence length="556" mass="63191">MKIENVNLNDNIQRGLDEMGFVESTQIQQEAIPVILDGKDIIGQSNTGTGKTAAFAIPILEKIDKDLRMPQALILLPTRELAVQVANEFRKIGKYLEGIKTVTVYGGADIREQINKLKGGAQIIVGTPGRVIDLIDRRVIKLGELKISVLDEADEMLKMGFREDIELILSKVEHQVQNLLFSATIPDEMKKIIKKFLNDPVPIKTLREGITAKEVKQSYFMVKHSDKVEALARLIDTYTPKLTLVFCNTKKSVDELYDQLIDKGYNCDKIHGDIKQSQRLDTLNKFNNGLIDVLIATDVAARGLDIKEVELVINYEVPSKEDYYVHRIGRTGRAGKEGSSFTLVSAKEMKKIEAIEKYTKKPLRKRTIPTVDKVNEVKQDKFIRGIVEVIEKNDFSENRELAQRLLSQGHDPETLIAAMMKKLVKFDYSEERDLNDILPERKKSLRSKERRMEDTVRFHVNLGKKQGIRPGDILGAVAGECDIPGSDIGEIEVLENYSFFNVVSEHKNRILKHMAGSQIKGKDVIVEVSKEKKSRQNKFKSSEDKFIYQRKKPRKK</sequence>
<evidence type="ECO:0000256" key="3">
    <source>
        <dbReference type="ARBA" id="ARBA00022801"/>
    </source>
</evidence>
<keyword evidence="1" id="KW-0963">Cytoplasm</keyword>
<dbReference type="PROSITE" id="PS51192">
    <property type="entry name" value="HELICASE_ATP_BIND_1"/>
    <property type="match status" value="1"/>
</dbReference>
<dbReference type="Gene3D" id="3.40.50.300">
    <property type="entry name" value="P-loop containing nucleotide triphosphate hydrolases"/>
    <property type="match status" value="2"/>
</dbReference>
<dbReference type="Pfam" id="PF25399">
    <property type="entry name" value="DeaD_dimer"/>
    <property type="match status" value="1"/>
</dbReference>
<dbReference type="GO" id="GO:0016787">
    <property type="term" value="F:hydrolase activity"/>
    <property type="evidence" value="ECO:0007669"/>
    <property type="project" value="UniProtKB-KW"/>
</dbReference>
<dbReference type="InterPro" id="IPR044742">
    <property type="entry name" value="DEAD/DEAH_RhlB"/>
</dbReference>
<keyword evidence="5 9" id="KW-0067">ATP-binding</keyword>
<dbReference type="InterPro" id="IPR014001">
    <property type="entry name" value="Helicase_ATP-bd"/>
</dbReference>
<evidence type="ECO:0000256" key="6">
    <source>
        <dbReference type="ARBA" id="ARBA00023016"/>
    </source>
</evidence>
<dbReference type="InterPro" id="IPR014014">
    <property type="entry name" value="RNA_helicase_DEAD_Q_motif"/>
</dbReference>
<evidence type="ECO:0000256" key="2">
    <source>
        <dbReference type="ARBA" id="ARBA00022741"/>
    </source>
</evidence>
<organism evidence="14 15">
    <name type="scientific">Sedimentibacter hydroxybenzoicus DSM 7310</name>
    <dbReference type="NCBI Taxonomy" id="1123245"/>
    <lineage>
        <taxon>Bacteria</taxon>
        <taxon>Bacillati</taxon>
        <taxon>Bacillota</taxon>
        <taxon>Tissierellia</taxon>
        <taxon>Sedimentibacter</taxon>
    </lineage>
</organism>
<proteinExistence type="inferred from homology"/>
<dbReference type="CDD" id="cd00268">
    <property type="entry name" value="DEADc"/>
    <property type="match status" value="1"/>
</dbReference>
<evidence type="ECO:0000256" key="10">
    <source>
        <dbReference type="SAM" id="MobiDB-lite"/>
    </source>
</evidence>
<dbReference type="CDD" id="cd18787">
    <property type="entry name" value="SF2_C_DEAD"/>
    <property type="match status" value="1"/>
</dbReference>
<dbReference type="Proteomes" id="UP000611629">
    <property type="component" value="Unassembled WGS sequence"/>
</dbReference>
<comment type="similarity">
    <text evidence="7 9">Belongs to the DEAD box helicase family.</text>
</comment>
<dbReference type="Pfam" id="PF00270">
    <property type="entry name" value="DEAD"/>
    <property type="match status" value="1"/>
</dbReference>
<feature type="domain" description="Helicase C-terminal" evidence="12">
    <location>
        <begin position="234"/>
        <end position="375"/>
    </location>
</feature>
<dbReference type="PANTHER" id="PTHR47959:SF1">
    <property type="entry name" value="ATP-DEPENDENT RNA HELICASE DBPA"/>
    <property type="match status" value="1"/>
</dbReference>
<dbReference type="SMART" id="SM00487">
    <property type="entry name" value="DEXDc"/>
    <property type="match status" value="1"/>
</dbReference>
<keyword evidence="2 9" id="KW-0547">Nucleotide-binding</keyword>
<dbReference type="InterPro" id="IPR005580">
    <property type="entry name" value="DbpA/CsdA_RNA-bd_dom"/>
</dbReference>
<dbReference type="PROSITE" id="PS00039">
    <property type="entry name" value="DEAD_ATP_HELICASE"/>
    <property type="match status" value="1"/>
</dbReference>
<dbReference type="InterPro" id="IPR057325">
    <property type="entry name" value="DeaD_dimer"/>
</dbReference>
<evidence type="ECO:0000313" key="15">
    <source>
        <dbReference type="Proteomes" id="UP000611629"/>
    </source>
</evidence>
<dbReference type="SUPFAM" id="SSF52540">
    <property type="entry name" value="P-loop containing nucleoside triphosphate hydrolases"/>
    <property type="match status" value="1"/>
</dbReference>
<evidence type="ECO:0000256" key="7">
    <source>
        <dbReference type="ARBA" id="ARBA00038437"/>
    </source>
</evidence>
<evidence type="ECO:0000313" key="14">
    <source>
        <dbReference type="EMBL" id="NYB76008.1"/>
    </source>
</evidence>
<dbReference type="PROSITE" id="PS51195">
    <property type="entry name" value="Q_MOTIF"/>
    <property type="match status" value="1"/>
</dbReference>